<keyword evidence="7" id="KW-1185">Reference proteome</keyword>
<feature type="chain" id="PRO_5046227224" evidence="4">
    <location>
        <begin position="24"/>
        <end position="358"/>
    </location>
</feature>
<dbReference type="PANTHER" id="PTHR46847">
    <property type="entry name" value="D-ALLOSE-BINDING PERIPLASMIC PROTEIN-RELATED"/>
    <property type="match status" value="1"/>
</dbReference>
<dbReference type="Gene3D" id="3.40.50.2300">
    <property type="match status" value="2"/>
</dbReference>
<evidence type="ECO:0000256" key="4">
    <source>
        <dbReference type="SAM" id="SignalP"/>
    </source>
</evidence>
<dbReference type="PROSITE" id="PS51257">
    <property type="entry name" value="PROKAR_LIPOPROTEIN"/>
    <property type="match status" value="1"/>
</dbReference>
<dbReference type="EMBL" id="JACOON010000006">
    <property type="protein sequence ID" value="MBC5648896.1"/>
    <property type="molecule type" value="Genomic_DNA"/>
</dbReference>
<evidence type="ECO:0000256" key="2">
    <source>
        <dbReference type="ARBA" id="ARBA00007639"/>
    </source>
</evidence>
<dbReference type="RefSeq" id="WP_186858355.1">
    <property type="nucleotide sequence ID" value="NZ_JACOON010000006.1"/>
</dbReference>
<dbReference type="InterPro" id="IPR028082">
    <property type="entry name" value="Peripla_BP_I"/>
</dbReference>
<sequence>MKKLVGIFLVVIFGISLIACSQAATPATETSTGSAGTEVSSGNGEALRIGYIENFASHEFYQNIIKGMKQTAEENGWSLEIADANGDISKQISLGENMLAKDVDALIVTPVDAKGVMPLIEQAEAAGVPVITEAVPLEKQTCYVGIDDFYGGYIDGQAAGEYANENNIVPKVLVVGAPALEVCVQRVEGFKTGLQEVCPEAEIVVEVDGGGTKDTAVAVATDALTANPDINMVMGINDDSTLGGLLACEAAGMDMSQVTGFGFGVEGIAAKNELVNPDSSYKGGLGMFPEMIGRLCVEMAAKAANGEEVPVAITTPLVVMNGENVTEYYEQDGDSWEIKWESVEELGYTPRDTVEIQK</sequence>
<comment type="caution">
    <text evidence="6">The sequence shown here is derived from an EMBL/GenBank/DDBJ whole genome shotgun (WGS) entry which is preliminary data.</text>
</comment>
<dbReference type="SUPFAM" id="SSF53822">
    <property type="entry name" value="Periplasmic binding protein-like I"/>
    <property type="match status" value="1"/>
</dbReference>
<evidence type="ECO:0000256" key="3">
    <source>
        <dbReference type="ARBA" id="ARBA00022729"/>
    </source>
</evidence>
<dbReference type="Pfam" id="PF13407">
    <property type="entry name" value="Peripla_BP_4"/>
    <property type="match status" value="1"/>
</dbReference>
<comment type="subcellular location">
    <subcellularLocation>
        <location evidence="1">Cell envelope</location>
    </subcellularLocation>
</comment>
<dbReference type="InterPro" id="IPR025997">
    <property type="entry name" value="SBP_2_dom"/>
</dbReference>
<feature type="signal peptide" evidence="4">
    <location>
        <begin position="1"/>
        <end position="23"/>
    </location>
</feature>
<dbReference type="CDD" id="cd01536">
    <property type="entry name" value="PBP1_ABC_sugar_binding-like"/>
    <property type="match status" value="1"/>
</dbReference>
<name>A0ABR7EGK9_9FIRM</name>
<keyword evidence="3 4" id="KW-0732">Signal</keyword>
<accession>A0ABR7EGK9</accession>
<organism evidence="6 7">
    <name type="scientific">Christensenella tenuis</name>
    <dbReference type="NCBI Taxonomy" id="2763033"/>
    <lineage>
        <taxon>Bacteria</taxon>
        <taxon>Bacillati</taxon>
        <taxon>Bacillota</taxon>
        <taxon>Clostridia</taxon>
        <taxon>Christensenellales</taxon>
        <taxon>Christensenellaceae</taxon>
        <taxon>Christensenella</taxon>
    </lineage>
</organism>
<gene>
    <name evidence="6" type="ORF">H8S18_11155</name>
</gene>
<evidence type="ECO:0000313" key="7">
    <source>
        <dbReference type="Proteomes" id="UP000606889"/>
    </source>
</evidence>
<comment type="similarity">
    <text evidence="2">Belongs to the bacterial solute-binding protein 2 family.</text>
</comment>
<protein>
    <submittedName>
        <fullName evidence="6">Sugar ABC transporter substrate-binding protein</fullName>
    </submittedName>
</protein>
<reference evidence="6 7" key="1">
    <citation type="submission" date="2020-08" db="EMBL/GenBank/DDBJ databases">
        <title>Genome public.</title>
        <authorList>
            <person name="Liu C."/>
            <person name="Sun Q."/>
        </authorList>
    </citation>
    <scope>NUCLEOTIDE SEQUENCE [LARGE SCALE GENOMIC DNA]</scope>
    <source>
        <strain evidence="6 7">NSJ-35</strain>
    </source>
</reference>
<evidence type="ECO:0000313" key="6">
    <source>
        <dbReference type="EMBL" id="MBC5648896.1"/>
    </source>
</evidence>
<feature type="domain" description="Periplasmic binding protein" evidence="5">
    <location>
        <begin position="49"/>
        <end position="308"/>
    </location>
</feature>
<dbReference type="PANTHER" id="PTHR46847:SF1">
    <property type="entry name" value="D-ALLOSE-BINDING PERIPLASMIC PROTEIN-RELATED"/>
    <property type="match status" value="1"/>
</dbReference>
<dbReference type="Proteomes" id="UP000606889">
    <property type="component" value="Unassembled WGS sequence"/>
</dbReference>
<evidence type="ECO:0000259" key="5">
    <source>
        <dbReference type="Pfam" id="PF13407"/>
    </source>
</evidence>
<proteinExistence type="inferred from homology"/>
<evidence type="ECO:0000256" key="1">
    <source>
        <dbReference type="ARBA" id="ARBA00004196"/>
    </source>
</evidence>